<keyword evidence="3" id="KW-1185">Reference proteome</keyword>
<reference evidence="2 3" key="1">
    <citation type="journal article" date="2018" name="Sci. Rep.">
        <title>Rhizobium tumorigenes sp. nov., a novel plant tumorigenic bacterium isolated from cane gall tumors on thornless blackberry.</title>
        <authorList>
            <person name="Kuzmanovi N."/>
            <person name="Smalla K."/>
            <person name="Gronow S."/>
            <person name="PuBawska J."/>
        </authorList>
    </citation>
    <scope>NUCLEOTIDE SEQUENCE [LARGE SCALE GENOMIC DNA]</scope>
    <source>
        <strain evidence="2 3">CCBAU 85046</strain>
    </source>
</reference>
<feature type="region of interest" description="Disordered" evidence="1">
    <location>
        <begin position="39"/>
        <end position="66"/>
    </location>
</feature>
<gene>
    <name evidence="2" type="ORF">CPY51_27025</name>
</gene>
<dbReference type="AlphaFoldDB" id="A0A2W4CEJ4"/>
<protein>
    <submittedName>
        <fullName evidence="2">Uncharacterized protein</fullName>
    </submittedName>
</protein>
<evidence type="ECO:0000313" key="3">
    <source>
        <dbReference type="Proteomes" id="UP000248925"/>
    </source>
</evidence>
<evidence type="ECO:0000256" key="1">
    <source>
        <dbReference type="SAM" id="MobiDB-lite"/>
    </source>
</evidence>
<evidence type="ECO:0000313" key="2">
    <source>
        <dbReference type="EMBL" id="PZM09175.1"/>
    </source>
</evidence>
<proteinExistence type="predicted"/>
<sequence>MTANAGSCKLFMAWRGMKGVSSGKGRAEEEIWKMKKNPLWPVGHLPHKGGEHQPRASLQVDSGAAN</sequence>
<dbReference type="EMBL" id="PCDP01000061">
    <property type="protein sequence ID" value="PZM09175.1"/>
    <property type="molecule type" value="Genomic_DNA"/>
</dbReference>
<comment type="caution">
    <text evidence="2">The sequence shown here is derived from an EMBL/GenBank/DDBJ whole genome shotgun (WGS) entry which is preliminary data.</text>
</comment>
<organism evidence="2 3">
    <name type="scientific">Rhizobium tubonense</name>
    <dbReference type="NCBI Taxonomy" id="484088"/>
    <lineage>
        <taxon>Bacteria</taxon>
        <taxon>Pseudomonadati</taxon>
        <taxon>Pseudomonadota</taxon>
        <taxon>Alphaproteobacteria</taxon>
        <taxon>Hyphomicrobiales</taxon>
        <taxon>Rhizobiaceae</taxon>
        <taxon>Rhizobium/Agrobacterium group</taxon>
        <taxon>Rhizobium</taxon>
    </lineage>
</organism>
<dbReference type="Proteomes" id="UP000248925">
    <property type="component" value="Unassembled WGS sequence"/>
</dbReference>
<accession>A0A2W4CEJ4</accession>
<name>A0A2W4CEJ4_9HYPH</name>